<dbReference type="Proteomes" id="UP000824890">
    <property type="component" value="Unassembled WGS sequence"/>
</dbReference>
<comment type="caution">
    <text evidence="1">The sequence shown here is derived from an EMBL/GenBank/DDBJ whole genome shotgun (WGS) entry which is preliminary data.</text>
</comment>
<evidence type="ECO:0000313" key="1">
    <source>
        <dbReference type="EMBL" id="KAH0883806.1"/>
    </source>
</evidence>
<sequence>MVRQIHIWNQSMIVLSTFDVYVFGAPHQKFFSINISTSSYGCINVELPHDFFHTVEHDFFLFSIFCNASVLLSSMSPGSFVSVVNIVAH</sequence>
<gene>
    <name evidence="1" type="ORF">HID58_059902</name>
</gene>
<proteinExistence type="predicted"/>
<organism evidence="1 2">
    <name type="scientific">Brassica napus</name>
    <name type="common">Rape</name>
    <dbReference type="NCBI Taxonomy" id="3708"/>
    <lineage>
        <taxon>Eukaryota</taxon>
        <taxon>Viridiplantae</taxon>
        <taxon>Streptophyta</taxon>
        <taxon>Embryophyta</taxon>
        <taxon>Tracheophyta</taxon>
        <taxon>Spermatophyta</taxon>
        <taxon>Magnoliopsida</taxon>
        <taxon>eudicotyledons</taxon>
        <taxon>Gunneridae</taxon>
        <taxon>Pentapetalae</taxon>
        <taxon>rosids</taxon>
        <taxon>malvids</taxon>
        <taxon>Brassicales</taxon>
        <taxon>Brassicaceae</taxon>
        <taxon>Brassiceae</taxon>
        <taxon>Brassica</taxon>
    </lineage>
</organism>
<dbReference type="EMBL" id="JAGKQM010000014">
    <property type="protein sequence ID" value="KAH0883806.1"/>
    <property type="molecule type" value="Genomic_DNA"/>
</dbReference>
<protein>
    <submittedName>
        <fullName evidence="1">Uncharacterized protein</fullName>
    </submittedName>
</protein>
<name>A0ABQ7ZV17_BRANA</name>
<evidence type="ECO:0000313" key="2">
    <source>
        <dbReference type="Proteomes" id="UP000824890"/>
    </source>
</evidence>
<reference evidence="1 2" key="1">
    <citation type="submission" date="2021-05" db="EMBL/GenBank/DDBJ databases">
        <title>Genome Assembly of Synthetic Allotetraploid Brassica napus Reveals Homoeologous Exchanges between Subgenomes.</title>
        <authorList>
            <person name="Davis J.T."/>
        </authorList>
    </citation>
    <scope>NUCLEOTIDE SEQUENCE [LARGE SCALE GENOMIC DNA]</scope>
    <source>
        <strain evidence="2">cv. Da-Ae</strain>
        <tissue evidence="1">Seedling</tissue>
    </source>
</reference>
<keyword evidence="2" id="KW-1185">Reference proteome</keyword>
<accession>A0ABQ7ZV17</accession>